<sequence>MIRVLDENGGLLNITNYFFFHIYIFLQIYCLATCSNHYFNTYNLFWTLIASPLFAVGSTAVTMSRKLEPVCSLSGHTDRVWQVAWDPAGRTLASCSADKTVRLWSETGAGWSCATILADGHERTVRGVAFSPSGRLLASASFDSTAAVWDREQAWECAATLEGHESEVKAVAWSRSGKYLATCSRDKSVWLWELTDDRELDFECAAVLMAHTQDVKRVSWSPVEDRLASCGYDDTVRLYRDDGDDWVTGAVLKGHSSTVWAVAWDGAGKRIASASDDGTVRIWAETQPPDQWSCVALLSGFHQRAVYDVAWCPLTGLLATACGDDAVRVFAEEPGAGDGGAPAFGLVASVPRAHGRDVNAVSWSPTERGLLASAGDDNLVKLWRVSEE</sequence>
<keyword evidence="1 5" id="KW-0853">WD repeat</keyword>
<keyword evidence="8" id="KW-1185">Reference proteome</keyword>
<comment type="similarity">
    <text evidence="4">Belongs to the WD repeat CIA1 family.</text>
</comment>
<dbReference type="InterPro" id="IPR036322">
    <property type="entry name" value="WD40_repeat_dom_sf"/>
</dbReference>
<reference evidence="7 8" key="1">
    <citation type="submission" date="2019-07" db="EMBL/GenBank/DDBJ databases">
        <title>Draft genome assembly of a fouling barnacle, Amphibalanus amphitrite (Darwin, 1854): The first reference genome for Thecostraca.</title>
        <authorList>
            <person name="Kim W."/>
        </authorList>
    </citation>
    <scope>NUCLEOTIDE SEQUENCE [LARGE SCALE GENOMIC DNA]</scope>
    <source>
        <strain evidence="7">SNU_AA5</strain>
        <tissue evidence="7">Soma without cirri and trophi</tissue>
    </source>
</reference>
<dbReference type="SMART" id="SM00320">
    <property type="entry name" value="WD40"/>
    <property type="match status" value="7"/>
</dbReference>
<evidence type="ECO:0000313" key="8">
    <source>
        <dbReference type="Proteomes" id="UP000440578"/>
    </source>
</evidence>
<gene>
    <name evidence="7" type="primary">CIAO1</name>
    <name evidence="4" type="synonym">Ciao1</name>
    <name evidence="7" type="ORF">FJT64_007793</name>
</gene>
<dbReference type="InterPro" id="IPR019775">
    <property type="entry name" value="WD40_repeat_CS"/>
</dbReference>
<dbReference type="InterPro" id="IPR020472">
    <property type="entry name" value="WD40_PAC1"/>
</dbReference>
<dbReference type="InterPro" id="IPR015943">
    <property type="entry name" value="WD40/YVTN_repeat-like_dom_sf"/>
</dbReference>
<evidence type="ECO:0000256" key="5">
    <source>
        <dbReference type="PROSITE-ProRule" id="PRU00221"/>
    </source>
</evidence>
<dbReference type="GO" id="GO:0016226">
    <property type="term" value="P:iron-sulfur cluster assembly"/>
    <property type="evidence" value="ECO:0007669"/>
    <property type="project" value="UniProtKB-UniRule"/>
</dbReference>
<keyword evidence="2" id="KW-0677">Repeat</keyword>
<dbReference type="CDD" id="cd00200">
    <property type="entry name" value="WD40"/>
    <property type="match status" value="1"/>
</dbReference>
<comment type="function">
    <text evidence="3">Key component of the cytosolic iron-sulfur protein assembly (CIA) complex, a multiprotein complex that mediates the incorporation of iron-sulfur cluster into extramitochondrial Fe/S proteins. As a CIA complex component, interacts specifically with CIAO2A or CIAO2B and MMS19 to assist different branches of iron-sulfur protein assembly, depending of its interactors. The complex CIAO1:CIAO2B:MMS19 binds to and facilitates the assembly of most cytosolic-nuclear Fe/S proteins. CIAO1:CIAO2A specifically matures ACO1 and stabilizes IREB2. Seems to specifically modulate the transactivation activity of WT1. As part of the mitotic spindle-associated MMXD complex it may play a role in chromosome segregation.</text>
</comment>
<evidence type="ECO:0000256" key="2">
    <source>
        <dbReference type="ARBA" id="ARBA00022737"/>
    </source>
</evidence>
<dbReference type="OrthoDB" id="7950296at2759"/>
<evidence type="ECO:0000256" key="3">
    <source>
        <dbReference type="ARBA" id="ARBA00060126"/>
    </source>
</evidence>
<dbReference type="InterPro" id="IPR001680">
    <property type="entry name" value="WD40_rpt"/>
</dbReference>
<dbReference type="Gene3D" id="2.130.10.10">
    <property type="entry name" value="YVTN repeat-like/Quinoprotein amine dehydrogenase"/>
    <property type="match status" value="1"/>
</dbReference>
<dbReference type="PROSITE" id="PS50082">
    <property type="entry name" value="WD_REPEATS_2"/>
    <property type="match status" value="6"/>
</dbReference>
<proteinExistence type="inferred from homology"/>
<dbReference type="PROSITE" id="PS50294">
    <property type="entry name" value="WD_REPEATS_REGION"/>
    <property type="match status" value="5"/>
</dbReference>
<feature type="repeat" description="WD" evidence="5">
    <location>
        <begin position="351"/>
        <end position="388"/>
    </location>
</feature>
<feature type="repeat" description="WD" evidence="5">
    <location>
        <begin position="208"/>
        <end position="239"/>
    </location>
</feature>
<feature type="repeat" description="WD" evidence="5">
    <location>
        <begin position="73"/>
        <end position="105"/>
    </location>
</feature>
<keyword evidence="6" id="KW-1133">Transmembrane helix</keyword>
<dbReference type="FunFam" id="2.130.10.10:FF:000136">
    <property type="entry name" value="Probable cytosolic iron-sulfur protein assembly protein CIAO1"/>
    <property type="match status" value="1"/>
</dbReference>
<dbReference type="InterPro" id="IPR028608">
    <property type="entry name" value="CIAO1/Cia1"/>
</dbReference>
<feature type="repeat" description="WD" evidence="5">
    <location>
        <begin position="118"/>
        <end position="150"/>
    </location>
</feature>
<dbReference type="PRINTS" id="PR00320">
    <property type="entry name" value="GPROTEINBRPT"/>
</dbReference>
<evidence type="ECO:0000256" key="4">
    <source>
        <dbReference type="HAMAP-Rule" id="MF_03037"/>
    </source>
</evidence>
<dbReference type="PANTHER" id="PTHR19920:SF0">
    <property type="entry name" value="CYTOSOLIC IRON-SULFUR PROTEIN ASSEMBLY PROTEIN CIAO1-RELATED"/>
    <property type="match status" value="1"/>
</dbReference>
<protein>
    <recommendedName>
        <fullName evidence="4">Probable cytosolic iron-sulfur protein assembly protein Ciao1</fullName>
    </recommendedName>
</protein>
<evidence type="ECO:0000256" key="1">
    <source>
        <dbReference type="ARBA" id="ARBA00022574"/>
    </source>
</evidence>
<organism evidence="7 8">
    <name type="scientific">Amphibalanus amphitrite</name>
    <name type="common">Striped barnacle</name>
    <name type="synonym">Balanus amphitrite</name>
    <dbReference type="NCBI Taxonomy" id="1232801"/>
    <lineage>
        <taxon>Eukaryota</taxon>
        <taxon>Metazoa</taxon>
        <taxon>Ecdysozoa</taxon>
        <taxon>Arthropoda</taxon>
        <taxon>Crustacea</taxon>
        <taxon>Multicrustacea</taxon>
        <taxon>Cirripedia</taxon>
        <taxon>Thoracica</taxon>
        <taxon>Thoracicalcarea</taxon>
        <taxon>Balanomorpha</taxon>
        <taxon>Balanoidea</taxon>
        <taxon>Balanidae</taxon>
        <taxon>Amphibalaninae</taxon>
        <taxon>Amphibalanus</taxon>
    </lineage>
</organism>
<dbReference type="PROSITE" id="PS00678">
    <property type="entry name" value="WD_REPEATS_1"/>
    <property type="match status" value="1"/>
</dbReference>
<keyword evidence="6" id="KW-0812">Transmembrane</keyword>
<dbReference type="EMBL" id="VIIS01001679">
    <property type="protein sequence ID" value="KAF0294547.1"/>
    <property type="molecule type" value="Genomic_DNA"/>
</dbReference>
<comment type="function">
    <text evidence="4">Essential component of the cytosolic iron-sulfur (Fe/S) protein assembly machinery. Required for the maturation of extramitochondrial Fe/S proteins.</text>
</comment>
<feature type="transmembrane region" description="Helical" evidence="6">
    <location>
        <begin position="44"/>
        <end position="63"/>
    </location>
</feature>
<dbReference type="PANTHER" id="PTHR19920">
    <property type="entry name" value="WD40 PROTEIN CIAO1"/>
    <property type="match status" value="1"/>
</dbReference>
<feature type="transmembrane region" description="Helical" evidence="6">
    <location>
        <begin position="14"/>
        <end position="32"/>
    </location>
</feature>
<evidence type="ECO:0000256" key="6">
    <source>
        <dbReference type="SAM" id="Phobius"/>
    </source>
</evidence>
<feature type="repeat" description="WD" evidence="5">
    <location>
        <begin position="252"/>
        <end position="283"/>
    </location>
</feature>
<comment type="caution">
    <text evidence="7">The sequence shown here is derived from an EMBL/GenBank/DDBJ whole genome shotgun (WGS) entry which is preliminary data.</text>
</comment>
<dbReference type="Pfam" id="PF00400">
    <property type="entry name" value="WD40"/>
    <property type="match status" value="7"/>
</dbReference>
<dbReference type="AlphaFoldDB" id="A0A6A4VDU5"/>
<keyword evidence="6" id="KW-0472">Membrane</keyword>
<dbReference type="GO" id="GO:0097361">
    <property type="term" value="C:cytosolic [4Fe-4S] assembly targeting complex"/>
    <property type="evidence" value="ECO:0007669"/>
    <property type="project" value="InterPro"/>
</dbReference>
<dbReference type="Proteomes" id="UP000440578">
    <property type="component" value="Unassembled WGS sequence"/>
</dbReference>
<dbReference type="SUPFAM" id="SSF50978">
    <property type="entry name" value="WD40 repeat-like"/>
    <property type="match status" value="1"/>
</dbReference>
<dbReference type="HAMAP" id="MF_03037">
    <property type="entry name" value="ciao1"/>
    <property type="match status" value="1"/>
</dbReference>
<accession>A0A6A4VDU5</accession>
<evidence type="ECO:0000313" key="7">
    <source>
        <dbReference type="EMBL" id="KAF0294547.1"/>
    </source>
</evidence>
<feature type="repeat" description="WD" evidence="5">
    <location>
        <begin position="161"/>
        <end position="202"/>
    </location>
</feature>
<name>A0A6A4VDU5_AMPAM</name>